<accession>A0A4Y7MB55</accession>
<feature type="region of interest" description="Disordered" evidence="7">
    <location>
        <begin position="382"/>
        <end position="513"/>
    </location>
</feature>
<evidence type="ECO:0000256" key="3">
    <source>
        <dbReference type="ARBA" id="ARBA00023242"/>
    </source>
</evidence>
<dbReference type="Pfam" id="PF16589">
    <property type="entry name" value="BRCT_2"/>
    <property type="match status" value="1"/>
</dbReference>
<dbReference type="Gene3D" id="3.40.50.10190">
    <property type="entry name" value="BRCT domain"/>
    <property type="match status" value="4"/>
</dbReference>
<reference evidence="9" key="1">
    <citation type="submission" date="2018-08" db="EMBL/GenBank/DDBJ databases">
        <authorList>
            <person name="Cornetti L."/>
        </authorList>
    </citation>
    <scope>NUCLEOTIDE SEQUENCE</scope>
    <source>
        <strain evidence="9">US-AR</strain>
        <strain evidence="10">US-MO</strain>
    </source>
</reference>
<dbReference type="PANTHER" id="PTHR23196">
    <property type="entry name" value="PAX TRANSCRIPTION ACTIVATION DOMAIN INTERACTING PROTEIN"/>
    <property type="match status" value="1"/>
</dbReference>
<organism evidence="9">
    <name type="scientific">Daphnia lumholtzi</name>
    <dbReference type="NCBI Taxonomy" id="42856"/>
    <lineage>
        <taxon>Eukaryota</taxon>
        <taxon>Metazoa</taxon>
        <taxon>Ecdysozoa</taxon>
        <taxon>Arthropoda</taxon>
        <taxon>Crustacea</taxon>
        <taxon>Branchiopoda</taxon>
        <taxon>Diplostraca</taxon>
        <taxon>Cladocera</taxon>
        <taxon>Anomopoda</taxon>
        <taxon>Daphniidae</taxon>
        <taxon>Daphnia</taxon>
    </lineage>
</organism>
<evidence type="ECO:0000256" key="1">
    <source>
        <dbReference type="ARBA" id="ARBA00004123"/>
    </source>
</evidence>
<comment type="subcellular location">
    <subcellularLocation>
        <location evidence="1">Nucleus</location>
    </subcellularLocation>
</comment>
<dbReference type="PROSITE" id="PS50172">
    <property type="entry name" value="BRCT"/>
    <property type="match status" value="3"/>
</dbReference>
<feature type="compositionally biased region" description="Polar residues" evidence="7">
    <location>
        <begin position="10"/>
        <end position="68"/>
    </location>
</feature>
<feature type="compositionally biased region" description="Polar residues" evidence="7">
    <location>
        <begin position="171"/>
        <end position="181"/>
    </location>
</feature>
<keyword evidence="3" id="KW-0539">Nucleus</keyword>
<feature type="region of interest" description="Disordered" evidence="7">
    <location>
        <begin position="575"/>
        <end position="599"/>
    </location>
</feature>
<dbReference type="CDD" id="cd17711">
    <property type="entry name" value="BRCT_PAXIP1_rpt3"/>
    <property type="match status" value="1"/>
</dbReference>
<dbReference type="InterPro" id="IPR001357">
    <property type="entry name" value="BRCT_dom"/>
</dbReference>
<keyword evidence="6" id="KW-0175">Coiled coil</keyword>
<evidence type="ECO:0000256" key="2">
    <source>
        <dbReference type="ARBA" id="ARBA00022763"/>
    </source>
</evidence>
<evidence type="ECO:0000259" key="8">
    <source>
        <dbReference type="PROSITE" id="PS50172"/>
    </source>
</evidence>
<evidence type="ECO:0000256" key="6">
    <source>
        <dbReference type="SAM" id="Coils"/>
    </source>
</evidence>
<feature type="compositionally biased region" description="Low complexity" evidence="7">
    <location>
        <begin position="575"/>
        <end position="592"/>
    </location>
</feature>
<feature type="compositionally biased region" description="Polar residues" evidence="7">
    <location>
        <begin position="412"/>
        <end position="425"/>
    </location>
</feature>
<evidence type="ECO:0000313" key="10">
    <source>
        <dbReference type="EMBL" id="SVE78101.1"/>
    </source>
</evidence>
<dbReference type="Pfam" id="PF00533">
    <property type="entry name" value="BRCT"/>
    <property type="match status" value="1"/>
</dbReference>
<evidence type="ECO:0000256" key="7">
    <source>
        <dbReference type="SAM" id="MobiDB-lite"/>
    </source>
</evidence>
<dbReference type="PANTHER" id="PTHR23196:SF1">
    <property type="entry name" value="PAX-INTERACTING PROTEIN 1"/>
    <property type="match status" value="1"/>
</dbReference>
<dbReference type="GO" id="GO:0006974">
    <property type="term" value="P:DNA damage response"/>
    <property type="evidence" value="ECO:0007669"/>
    <property type="project" value="UniProtKB-KW"/>
</dbReference>
<dbReference type="SMART" id="SM00292">
    <property type="entry name" value="BRCT"/>
    <property type="match status" value="4"/>
</dbReference>
<name>A0A4Y7MB55_9CRUS</name>
<dbReference type="InterPro" id="IPR051579">
    <property type="entry name" value="DDR_Transcriptional_Reg"/>
</dbReference>
<dbReference type="Pfam" id="PF16770">
    <property type="entry name" value="RTT107_BRCT_5"/>
    <property type="match status" value="1"/>
</dbReference>
<dbReference type="SUPFAM" id="SSF52113">
    <property type="entry name" value="BRCT domain"/>
    <property type="match status" value="3"/>
</dbReference>
<dbReference type="InterPro" id="IPR036420">
    <property type="entry name" value="BRCT_dom_sf"/>
</dbReference>
<dbReference type="GO" id="GO:0044666">
    <property type="term" value="C:MLL3/4 complex"/>
    <property type="evidence" value="ECO:0007669"/>
    <property type="project" value="TreeGrafter"/>
</dbReference>
<feature type="compositionally biased region" description="Low complexity" evidence="7">
    <location>
        <begin position="385"/>
        <end position="410"/>
    </location>
</feature>
<dbReference type="AlphaFoldDB" id="A0A4Y7MB55"/>
<feature type="compositionally biased region" description="Polar residues" evidence="7">
    <location>
        <begin position="1012"/>
        <end position="1021"/>
    </location>
</feature>
<evidence type="ECO:0000256" key="4">
    <source>
        <dbReference type="ARBA" id="ARBA00023858"/>
    </source>
</evidence>
<feature type="domain" description="BRCT" evidence="8">
    <location>
        <begin position="1163"/>
        <end position="1256"/>
    </location>
</feature>
<protein>
    <recommendedName>
        <fullName evidence="4">PAX-interacting protein 1</fullName>
    </recommendedName>
    <alternativeName>
        <fullName evidence="5">PAX transactivation activation domain-interacting protein</fullName>
    </alternativeName>
</protein>
<proteinExistence type="evidence at transcript level"/>
<evidence type="ECO:0000256" key="5">
    <source>
        <dbReference type="ARBA" id="ARBA00030146"/>
    </source>
</evidence>
<feature type="compositionally biased region" description="Basic and acidic residues" evidence="7">
    <location>
        <begin position="1029"/>
        <end position="1041"/>
    </location>
</feature>
<dbReference type="EMBL" id="LR008482">
    <property type="protein sequence ID" value="SVE78101.1"/>
    <property type="molecule type" value="mRNA"/>
</dbReference>
<dbReference type="Pfam" id="PF12738">
    <property type="entry name" value="PTCB-BRCT"/>
    <property type="match status" value="1"/>
</dbReference>
<feature type="coiled-coil region" evidence="6">
    <location>
        <begin position="518"/>
        <end position="569"/>
    </location>
</feature>
<feature type="compositionally biased region" description="Low complexity" evidence="7">
    <location>
        <begin position="491"/>
        <end position="509"/>
    </location>
</feature>
<feature type="compositionally biased region" description="Low complexity" evidence="7">
    <location>
        <begin position="426"/>
        <end position="448"/>
    </location>
</feature>
<feature type="domain" description="BRCT" evidence="8">
    <location>
        <begin position="772"/>
        <end position="859"/>
    </location>
</feature>
<sequence length="1264" mass="141238">MGSAVHQIRGQANQVAQPGVGSHSQPGHHQTAQQLPGMSLNSEQLRPPEHTSQQRGQANNPNSYQQPHQRLPVPQSPQLVKMVIAQPQADGKLPNHPQQSPGASPLINQQQPQFSNIYSQNGQQAQQTGQQPISDQVISQQHNFQQVAEDNSNVATNNANAPLRQQQQQQTDSSYSPSQVHNNNFAQQHQRGNPRMPVAVNIQGVQVSQQQQTIVRTQGILRQQQVAPQQPDYNTQMIATGVGTIAAGGGSQTSGMANNQQMGVIPGNQQQQLLVHNAGVRPNVRPTLAGQVVVAGRPPLNTPGSPMVQQQQQPHPQQVRQLTPYQQQLLQMHIQNMNPQARQQLQQLTPQVRNAVLQRILQQQEQQQNMNHSQAQLPNSISHMQGQQPNQAPQLQGQQPNQTIQTQGQPAGQITPNQGQRVILSQQQQGNWQTEQQQNQLVSPQQNVRPYGPTQGLVNQSNQGQGGKPVQVIGVNQQPLDQQSVSPQMHQLQSSLNQVQQQSPVSSVPIQHPNAMPLNQLQQQQQQQQLQQQLQQQQLQQQQLQQQQLQQQQLQQQHLQHQQQQLQQQQVQQQQNQPQSNQQQLQQQNQEQPSNSVNPKTKTALANLLSTRLQTAPGPPQQPGAPQLSVNPQQIPHQAIAAQQPMILQQAVASQQNPALSQAVMNQQQQQHLLQQRRSLQNITNGVNGTTNTQLAPGASMVQATNQPQQQLQPKSSMGAVPFTGVRMPGPGTGAVIPGQPVIRREFPVQQQQQQQLHSHEPGVKLPEHLCLLGCIVLIVDYQRSVPPTELLQWTKLMSSRGAEIETMYSPRITHLLCETSRSAVAQQALRDGKRLVTAFWLNDVILKQHMFPPSQVLHFPTPFGEAERPCRNMLASLSGFEGDDRLRVRFMCEAVGLKYTGHFCSQHDILICRKAEGPKFQKAREWRKPVVTTTWIAQVYFGFLNAINQIHHPKYQQFNLPAYQQDPLKFELHMAGNFLAAWRIPVKITPESLDKFNKLPAQLRLKRHSTTHSVTSNDGDSPSRKKLKIEEEDKDKHERSSSNVDAILEDVIKGGFEDKGKNRVVIRFSGFDSSEISKAALKLGAGVAHNNREATHLVMPTFLRTPKLLCCLPTVKFILSPRWIHESAQQGKLLDEQPYLLKDTELERKMDIDLLKLLSLPQRDHLFKGKMFYITPSVVPSRSVLRDIIENSGGKVIAQPKSMKVISDFVSKDENSYIVISCPTDLHLLNDVMKAKIGVYSSEFVLSAVLKQAIIGAPYRIEP</sequence>
<feature type="region of interest" description="Disordered" evidence="7">
    <location>
        <begin position="1"/>
        <end position="71"/>
    </location>
</feature>
<evidence type="ECO:0000313" key="9">
    <source>
        <dbReference type="EMBL" id="SVE76875.1"/>
    </source>
</evidence>
<dbReference type="CDD" id="cd18440">
    <property type="entry name" value="BRCT_PAXIP1_rpt6"/>
    <property type="match status" value="1"/>
</dbReference>
<dbReference type="EMBL" id="LR007256">
    <property type="protein sequence ID" value="SVE76875.1"/>
    <property type="molecule type" value="mRNA"/>
</dbReference>
<feature type="region of interest" description="Disordered" evidence="7">
    <location>
        <begin position="1008"/>
        <end position="1042"/>
    </location>
</feature>
<keyword evidence="2" id="KW-0227">DNA damage</keyword>
<feature type="region of interest" description="Disordered" evidence="7">
    <location>
        <begin position="162"/>
        <end position="181"/>
    </location>
</feature>
<feature type="domain" description="BRCT" evidence="8">
    <location>
        <begin position="1075"/>
        <end position="1142"/>
    </location>
</feature>
<gene>
    <name evidence="9" type="primary">EOG090X027U</name>
</gene>
<feature type="compositionally biased region" description="Polar residues" evidence="7">
    <location>
        <begin position="474"/>
        <end position="490"/>
    </location>
</feature>